<accession>A0A9Q0MHK8</accession>
<dbReference type="SFLD" id="SFLDG01129">
    <property type="entry name" value="C1.5:_HAD__Beta-PGM__Phosphata"/>
    <property type="match status" value="1"/>
</dbReference>
<dbReference type="Gene3D" id="3.40.50.1000">
    <property type="entry name" value="HAD superfamily/HAD-like"/>
    <property type="match status" value="1"/>
</dbReference>
<evidence type="ECO:0000313" key="1">
    <source>
        <dbReference type="EMBL" id="KAJ6225619.1"/>
    </source>
</evidence>
<reference evidence="1" key="1">
    <citation type="submission" date="2022-12" db="EMBL/GenBank/DDBJ databases">
        <title>Genome assemblies of Blomia tropicalis.</title>
        <authorList>
            <person name="Cui Y."/>
        </authorList>
    </citation>
    <scope>NUCLEOTIDE SEQUENCE</scope>
    <source>
        <tissue evidence="1">Adult mites</tissue>
    </source>
</reference>
<dbReference type="InterPro" id="IPR023198">
    <property type="entry name" value="PGP-like_dom2"/>
</dbReference>
<sequence length="229" mass="25873">MITHVLFDFDGTLVNSIDRIIEEVDQIIQKHSPNSRINKKIRDYIPNLTSFQNIVALVNSDFNLSLNLDEYAEKIGHDSRINLKLMPGVEKLVQHLYKNNIPMAVATGAGSVNYNLGVSNFPEFFAKHFSHSVCAYDDPDVKNRKPAPDCYLIACQRFAKPPSDMKNVLIFEDSFTGLKGAIASGGKTVYVSKFDRPSDQRELLDKTDLDIETLDQFKPEDFGLPPYEQ</sequence>
<dbReference type="Gene3D" id="1.10.150.240">
    <property type="entry name" value="Putative phosphatase, domain 2"/>
    <property type="match status" value="1"/>
</dbReference>
<dbReference type="GO" id="GO:0016791">
    <property type="term" value="F:phosphatase activity"/>
    <property type="evidence" value="ECO:0007669"/>
    <property type="project" value="TreeGrafter"/>
</dbReference>
<dbReference type="Proteomes" id="UP001142055">
    <property type="component" value="Chromosome 1"/>
</dbReference>
<evidence type="ECO:0008006" key="3">
    <source>
        <dbReference type="Google" id="ProtNLM"/>
    </source>
</evidence>
<organism evidence="1 2">
    <name type="scientific">Blomia tropicalis</name>
    <name type="common">Mite</name>
    <dbReference type="NCBI Taxonomy" id="40697"/>
    <lineage>
        <taxon>Eukaryota</taxon>
        <taxon>Metazoa</taxon>
        <taxon>Ecdysozoa</taxon>
        <taxon>Arthropoda</taxon>
        <taxon>Chelicerata</taxon>
        <taxon>Arachnida</taxon>
        <taxon>Acari</taxon>
        <taxon>Acariformes</taxon>
        <taxon>Sarcoptiformes</taxon>
        <taxon>Astigmata</taxon>
        <taxon>Glycyphagoidea</taxon>
        <taxon>Echimyopodidae</taxon>
        <taxon>Blomia</taxon>
    </lineage>
</organism>
<dbReference type="InterPro" id="IPR041492">
    <property type="entry name" value="HAD_2"/>
</dbReference>
<dbReference type="InterPro" id="IPR023214">
    <property type="entry name" value="HAD_sf"/>
</dbReference>
<proteinExistence type="predicted"/>
<dbReference type="PANTHER" id="PTHR18901">
    <property type="entry name" value="2-DEOXYGLUCOSE-6-PHOSPHATE PHOSPHATASE 2"/>
    <property type="match status" value="1"/>
</dbReference>
<dbReference type="Pfam" id="PF13419">
    <property type="entry name" value="HAD_2"/>
    <property type="match status" value="1"/>
</dbReference>
<gene>
    <name evidence="1" type="ORF">RDWZM_004164</name>
</gene>
<comment type="caution">
    <text evidence="1">The sequence shown here is derived from an EMBL/GenBank/DDBJ whole genome shotgun (WGS) entry which is preliminary data.</text>
</comment>
<name>A0A9Q0MHK8_BLOTA</name>
<dbReference type="SUPFAM" id="SSF56784">
    <property type="entry name" value="HAD-like"/>
    <property type="match status" value="1"/>
</dbReference>
<dbReference type="EMBL" id="JAPWDV010000001">
    <property type="protein sequence ID" value="KAJ6225619.1"/>
    <property type="molecule type" value="Genomic_DNA"/>
</dbReference>
<keyword evidence="2" id="KW-1185">Reference proteome</keyword>
<protein>
    <recommendedName>
        <fullName evidence="3">2-deoxyglucose-6-phosphate phosphatase</fullName>
    </recommendedName>
</protein>
<dbReference type="PANTHER" id="PTHR18901:SF38">
    <property type="entry name" value="PSEUDOURIDINE-5'-PHOSPHATASE"/>
    <property type="match status" value="1"/>
</dbReference>
<evidence type="ECO:0000313" key="2">
    <source>
        <dbReference type="Proteomes" id="UP001142055"/>
    </source>
</evidence>
<dbReference type="AlphaFoldDB" id="A0A9Q0MHK8"/>
<dbReference type="InterPro" id="IPR036412">
    <property type="entry name" value="HAD-like_sf"/>
</dbReference>
<dbReference type="OMA" id="CNIPMAV"/>
<dbReference type="SFLD" id="SFLDS00003">
    <property type="entry name" value="Haloacid_Dehalogenase"/>
    <property type="match status" value="1"/>
</dbReference>